<feature type="region of interest" description="Disordered" evidence="1">
    <location>
        <begin position="331"/>
        <end position="353"/>
    </location>
</feature>
<feature type="compositionally biased region" description="Acidic residues" evidence="1">
    <location>
        <begin position="817"/>
        <end position="827"/>
    </location>
</feature>
<keyword evidence="2" id="KW-0812">Transmembrane</keyword>
<feature type="compositionally biased region" description="Basic residues" evidence="1">
    <location>
        <begin position="635"/>
        <end position="646"/>
    </location>
</feature>
<dbReference type="Proteomes" id="UP001370758">
    <property type="component" value="Unassembled WGS sequence"/>
</dbReference>
<evidence type="ECO:0000256" key="1">
    <source>
        <dbReference type="SAM" id="MobiDB-lite"/>
    </source>
</evidence>
<evidence type="ECO:0000256" key="2">
    <source>
        <dbReference type="SAM" id="Phobius"/>
    </source>
</evidence>
<feature type="region of interest" description="Disordered" evidence="1">
    <location>
        <begin position="382"/>
        <end position="827"/>
    </location>
</feature>
<protein>
    <submittedName>
        <fullName evidence="3">Uncharacterized protein</fullName>
    </submittedName>
</protein>
<keyword evidence="4" id="KW-1185">Reference proteome</keyword>
<reference evidence="3 4" key="1">
    <citation type="submission" date="2023-08" db="EMBL/GenBank/DDBJ databases">
        <authorList>
            <person name="Palmer J.M."/>
        </authorList>
    </citation>
    <scope>NUCLEOTIDE SEQUENCE [LARGE SCALE GENOMIC DNA]</scope>
    <source>
        <strain evidence="3 4">TWF481</strain>
    </source>
</reference>
<feature type="compositionally biased region" description="Low complexity" evidence="1">
    <location>
        <begin position="140"/>
        <end position="156"/>
    </location>
</feature>
<accession>A0AAV9WNZ0</accession>
<organism evidence="3 4">
    <name type="scientific">Arthrobotrys musiformis</name>
    <dbReference type="NCBI Taxonomy" id="47236"/>
    <lineage>
        <taxon>Eukaryota</taxon>
        <taxon>Fungi</taxon>
        <taxon>Dikarya</taxon>
        <taxon>Ascomycota</taxon>
        <taxon>Pezizomycotina</taxon>
        <taxon>Orbiliomycetes</taxon>
        <taxon>Orbiliales</taxon>
        <taxon>Orbiliaceae</taxon>
        <taxon>Arthrobotrys</taxon>
    </lineage>
</organism>
<feature type="transmembrane region" description="Helical" evidence="2">
    <location>
        <begin position="190"/>
        <end position="213"/>
    </location>
</feature>
<proteinExistence type="predicted"/>
<feature type="compositionally biased region" description="Acidic residues" evidence="1">
    <location>
        <begin position="795"/>
        <end position="810"/>
    </location>
</feature>
<feature type="compositionally biased region" description="Basic and acidic residues" evidence="1">
    <location>
        <begin position="8"/>
        <end position="21"/>
    </location>
</feature>
<feature type="region of interest" description="Disordered" evidence="1">
    <location>
        <begin position="1"/>
        <end position="171"/>
    </location>
</feature>
<evidence type="ECO:0000313" key="4">
    <source>
        <dbReference type="Proteomes" id="UP001370758"/>
    </source>
</evidence>
<gene>
    <name evidence="3" type="ORF">TWF481_000208</name>
</gene>
<feature type="compositionally biased region" description="Low complexity" evidence="1">
    <location>
        <begin position="506"/>
        <end position="528"/>
    </location>
</feature>
<feature type="compositionally biased region" description="Low complexity" evidence="1">
    <location>
        <begin position="749"/>
        <end position="764"/>
    </location>
</feature>
<name>A0AAV9WNZ0_9PEZI</name>
<feature type="compositionally biased region" description="Polar residues" evidence="1">
    <location>
        <begin position="534"/>
        <end position="549"/>
    </location>
</feature>
<feature type="compositionally biased region" description="Basic and acidic residues" evidence="1">
    <location>
        <begin position="462"/>
        <end position="494"/>
    </location>
</feature>
<feature type="compositionally biased region" description="Low complexity" evidence="1">
    <location>
        <begin position="70"/>
        <end position="80"/>
    </location>
</feature>
<sequence>MEDLEDDKENRHESIDNKENIPVDISDEERENPSGNENSEDLRPTPTPLRNRRTVTPKTAGPSPMASKFSSPDISPDISPMVSRAGSPQPQPSKDSTSRDRRRRSIRRSFDKSSAANSSPRSRAQSRKSSTKSAAVPFTPRDSSPRGRSVSRSPQQSPSPSPSPLEKGEPLSDSLIDKLRTMLKPTIDTLSAIPLPTLLLIAIPFAGLIAFSINSYVQQRNLDFMVRSFMDGQVAREMHRLQEQTGLNFNPLPLEVQYIPAPPSILEEVIANAENMLPAFEPTFSVEDKADLEWREAQRKGLDHESVVYGVQVGGKCVMEEDVPAAIRKAASEREGTEHPEAIPEQPQNPIIDGLLSLEDDDDLALDFASVKPELDLDLEMEDDDDELDVPPVEAAPGSPKATSEDARGREEQRSQDDTFQKHERPGSRSPPLASGGRGRSRDRKSGPQQPVDYYHQPNKPVYDDYERMSEAGDIDVGKADVRDAGPDSWRDGDIPELELPPPIREIPASPSKVQPPVVEPSQQPVGSDESETAKSPYQNTQEPKNTPTDEGEVQESTVPVPGSTEGDATTDPTLRGEDESPEPIPRTGYTPQQRPQDYDSRPSSRDGQVDESDPAYRPESRDGRASSRPPSRSGSRRGSRSRSRPRSSGGSKGSAYSSGTMETVHEAETLAEQSPEETATAIHESSDPHSDEKASSNLPEHSESESEVEDQGGDESFFEKLGAKFGPQRIFGPMTKDPEAPSPATGDESTIATSATAAESTAIDQESEDNVSVGSASPMPSPALTSSEPSSEYDQYEDAEEDYDYDDQYEYQYDPDQYDDDYTYDSQDEYHNIPEELIDEDYAFEDEDADGSAYGEAEEFDYEKFKRSLLEDQN</sequence>
<feature type="compositionally biased region" description="Low complexity" evidence="1">
    <location>
        <begin position="647"/>
        <end position="660"/>
    </location>
</feature>
<feature type="compositionally biased region" description="Basic and acidic residues" evidence="1">
    <location>
        <begin position="685"/>
        <end position="705"/>
    </location>
</feature>
<feature type="compositionally biased region" description="Basic and acidic residues" evidence="1">
    <location>
        <begin position="597"/>
        <end position="626"/>
    </location>
</feature>
<feature type="compositionally biased region" description="Basic and acidic residues" evidence="1">
    <location>
        <begin position="331"/>
        <end position="342"/>
    </location>
</feature>
<dbReference type="AlphaFoldDB" id="A0AAV9WNZ0"/>
<evidence type="ECO:0000313" key="3">
    <source>
        <dbReference type="EMBL" id="KAK6511287.1"/>
    </source>
</evidence>
<feature type="compositionally biased region" description="Low complexity" evidence="1">
    <location>
        <begin position="112"/>
        <end position="123"/>
    </location>
</feature>
<keyword evidence="2" id="KW-1133">Transmembrane helix</keyword>
<comment type="caution">
    <text evidence="3">The sequence shown here is derived from an EMBL/GenBank/DDBJ whole genome shotgun (WGS) entry which is preliminary data.</text>
</comment>
<keyword evidence="2" id="KW-0472">Membrane</keyword>
<dbReference type="EMBL" id="JAVHJL010000001">
    <property type="protein sequence ID" value="KAK6511287.1"/>
    <property type="molecule type" value="Genomic_DNA"/>
</dbReference>
<feature type="compositionally biased region" description="Basic and acidic residues" evidence="1">
    <location>
        <begin position="403"/>
        <end position="427"/>
    </location>
</feature>